<dbReference type="EMBL" id="OU963907">
    <property type="protein sequence ID" value="CAH0399449.1"/>
    <property type="molecule type" value="Genomic_DNA"/>
</dbReference>
<dbReference type="PROSITE" id="PS50191">
    <property type="entry name" value="CRAL_TRIO"/>
    <property type="match status" value="1"/>
</dbReference>
<dbReference type="Proteomes" id="UP001153292">
    <property type="component" value="Chromosome 14"/>
</dbReference>
<reference evidence="2" key="1">
    <citation type="submission" date="2021-12" db="EMBL/GenBank/DDBJ databases">
        <authorList>
            <person name="King R."/>
        </authorList>
    </citation>
    <scope>NUCLEOTIDE SEQUENCE</scope>
</reference>
<evidence type="ECO:0000313" key="3">
    <source>
        <dbReference type="Proteomes" id="UP001153292"/>
    </source>
</evidence>
<dbReference type="InterPro" id="IPR001251">
    <property type="entry name" value="CRAL-TRIO_dom"/>
</dbReference>
<dbReference type="CDD" id="cd00170">
    <property type="entry name" value="SEC14"/>
    <property type="match status" value="1"/>
</dbReference>
<evidence type="ECO:0000259" key="1">
    <source>
        <dbReference type="PROSITE" id="PS50191"/>
    </source>
</evidence>
<dbReference type="Gene3D" id="3.40.525.10">
    <property type="entry name" value="CRAL-TRIO lipid binding domain"/>
    <property type="match status" value="1"/>
</dbReference>
<accession>A0ABN8ATZ9</accession>
<organism evidence="2 3">
    <name type="scientific">Chilo suppressalis</name>
    <name type="common">Asiatic rice borer moth</name>
    <dbReference type="NCBI Taxonomy" id="168631"/>
    <lineage>
        <taxon>Eukaryota</taxon>
        <taxon>Metazoa</taxon>
        <taxon>Ecdysozoa</taxon>
        <taxon>Arthropoda</taxon>
        <taxon>Hexapoda</taxon>
        <taxon>Insecta</taxon>
        <taxon>Pterygota</taxon>
        <taxon>Neoptera</taxon>
        <taxon>Endopterygota</taxon>
        <taxon>Lepidoptera</taxon>
        <taxon>Glossata</taxon>
        <taxon>Ditrysia</taxon>
        <taxon>Pyraloidea</taxon>
        <taxon>Crambidae</taxon>
        <taxon>Crambinae</taxon>
        <taxon>Chilo</taxon>
    </lineage>
</organism>
<gene>
    <name evidence="2" type="ORF">CHILSU_LOCUS2593</name>
</gene>
<proteinExistence type="predicted"/>
<dbReference type="InterPro" id="IPR036273">
    <property type="entry name" value="CRAL/TRIO_N_dom_sf"/>
</dbReference>
<evidence type="ECO:0000313" key="2">
    <source>
        <dbReference type="EMBL" id="CAH0399449.1"/>
    </source>
</evidence>
<dbReference type="SUPFAM" id="SSF46938">
    <property type="entry name" value="CRAL/TRIO N-terminal domain"/>
    <property type="match status" value="1"/>
</dbReference>
<sequence>MPQDSNADVASIREWLSKEPRLPKDIDDFMLRKFLHSCYGSLEKTKKCIERFCDTRANMPEVYTSRDPTSAKLKTAFSITAVTTWDAGNNEILIHQLDDPTLEHFSNYDVLKAFSIQADYWLKVHDRFPDGHIIVIDIKDYTLKIIPKVNIMFFRDFLVYLLEGMPVRVKQVHIVNCPSYIDKLFSLVKPALPTEICNIITFHEKPEGLVRSIGKQYLPTEYGGVAGGMKQQHMEWVQTIQEQRSMFNDNLWKSDLKKKSKSSASINSMTGSFKSLCID</sequence>
<feature type="domain" description="CRAL-TRIO" evidence="1">
    <location>
        <begin position="134"/>
        <end position="230"/>
    </location>
</feature>
<dbReference type="SUPFAM" id="SSF52087">
    <property type="entry name" value="CRAL/TRIO domain"/>
    <property type="match status" value="1"/>
</dbReference>
<dbReference type="PANTHER" id="PTHR10174:SF222">
    <property type="entry name" value="GH10083P-RELATED"/>
    <property type="match status" value="1"/>
</dbReference>
<dbReference type="Pfam" id="PF00650">
    <property type="entry name" value="CRAL_TRIO"/>
    <property type="match status" value="1"/>
</dbReference>
<dbReference type="PANTHER" id="PTHR10174">
    <property type="entry name" value="ALPHA-TOCOPHEROL TRANSFER PROTEIN-RELATED"/>
    <property type="match status" value="1"/>
</dbReference>
<keyword evidence="3" id="KW-1185">Reference proteome</keyword>
<protein>
    <recommendedName>
        <fullName evidence="1">CRAL-TRIO domain-containing protein</fullName>
    </recommendedName>
</protein>
<dbReference type="InterPro" id="IPR036865">
    <property type="entry name" value="CRAL-TRIO_dom_sf"/>
</dbReference>
<dbReference type="PRINTS" id="PR00180">
    <property type="entry name" value="CRETINALDHBP"/>
</dbReference>
<name>A0ABN8ATZ9_CHISP</name>